<evidence type="ECO:0000259" key="8">
    <source>
        <dbReference type="Pfam" id="PF01529"/>
    </source>
</evidence>
<feature type="transmembrane region" description="Helical" evidence="7">
    <location>
        <begin position="128"/>
        <end position="154"/>
    </location>
</feature>
<reference evidence="12" key="2">
    <citation type="journal article" date="2020" name="PLoS Negl. Trop. Dis.">
        <title>High-quality nuclear genome for Sarcoptes scabiei-A critical resource for a neglected parasite.</title>
        <authorList>
            <person name="Korhonen P.K."/>
            <person name="Gasser R.B."/>
            <person name="Ma G."/>
            <person name="Wang T."/>
            <person name="Stroehlein A.J."/>
            <person name="Young N.D."/>
            <person name="Ang C.S."/>
            <person name="Fernando D.D."/>
            <person name="Lu H.C."/>
            <person name="Taylor S."/>
            <person name="Reynolds S.L."/>
            <person name="Mofiz E."/>
            <person name="Najaraj S.H."/>
            <person name="Gowda H."/>
            <person name="Madugundu A."/>
            <person name="Renuse S."/>
            <person name="Holt D."/>
            <person name="Pandey A."/>
            <person name="Papenfuss A.T."/>
            <person name="Fischer K."/>
        </authorList>
    </citation>
    <scope>NUCLEOTIDE SEQUENCE [LARGE SCALE GENOMIC DNA]</scope>
</reference>
<accession>A0A132A7H7</accession>
<name>A0A132A7H7_SARSC</name>
<dbReference type="PANTHER" id="PTHR12246">
    <property type="entry name" value="PALMITOYLTRANSFERASE ZDHHC16"/>
    <property type="match status" value="1"/>
</dbReference>
<sequence length="391" mass="45607">MLRLFHWGPLIALSIITLISMTTLYYTSHWLDVFENLPAFLNYLIYSILLVITLSNFLSSMLIGPGHVPDGWMPDNEEDCQLLQFCDQCDAYKAPRSHHCSRCEKCILKMDHHCPWINNCCGFRNQKFFFYFLFGAVVGSIHSSILLAITLYRVLTLIPNKHYQYIRINLYEAFIILISIGMSLGVIIAVGILLFIQAKIIWTNQTSIENWIIKKANTRSRTEPFIYPYDLGFWENIKQVLFDKLGDGIYWKVKKGCDQYTLTYEQLLQKKNKLQNAFVYMITTHYNGKFFPIFSQGIRVCLKFPINDDPRLIVEPDDEIMVTHANDRWLYGFKINSKKKIKEKGWFPKQCGVIVAKPRSFKSSSIDDKIDDEILSLRSKNNDNLKSKKKK</sequence>
<dbReference type="InterPro" id="IPR039859">
    <property type="entry name" value="PFA4/ZDH16/20/ERF2-like"/>
</dbReference>
<feature type="transmembrane region" description="Helical" evidence="7">
    <location>
        <begin position="40"/>
        <end position="63"/>
    </location>
</feature>
<keyword evidence="5 7" id="KW-0472">Membrane</keyword>
<dbReference type="VEuPathDB" id="VectorBase:SSCA009867"/>
<dbReference type="Pfam" id="PF01529">
    <property type="entry name" value="DHHC"/>
    <property type="match status" value="1"/>
</dbReference>
<comment type="similarity">
    <text evidence="7">Belongs to the DHHC palmitoyltransferase family.</text>
</comment>
<evidence type="ECO:0000256" key="4">
    <source>
        <dbReference type="ARBA" id="ARBA00022989"/>
    </source>
</evidence>
<evidence type="ECO:0000256" key="7">
    <source>
        <dbReference type="RuleBase" id="RU079119"/>
    </source>
</evidence>
<evidence type="ECO:0000256" key="3">
    <source>
        <dbReference type="ARBA" id="ARBA00022692"/>
    </source>
</evidence>
<reference evidence="10 13" key="1">
    <citation type="journal article" date="2015" name="Parasit. Vectors">
        <title>Draft genome of the scabies mite.</title>
        <authorList>
            <person name="Rider S.D.Jr."/>
            <person name="Morgan M.S."/>
            <person name="Arlian L.G."/>
        </authorList>
    </citation>
    <scope>NUCLEOTIDE SEQUENCE [LARGE SCALE GENOMIC DNA]</scope>
    <source>
        <strain evidence="10">Arlian Lab</strain>
    </source>
</reference>
<feature type="transmembrane region" description="Helical" evidence="7">
    <location>
        <begin position="174"/>
        <end position="196"/>
    </location>
</feature>
<dbReference type="GO" id="GO:0019706">
    <property type="term" value="F:protein-cysteine S-palmitoyltransferase activity"/>
    <property type="evidence" value="ECO:0007669"/>
    <property type="project" value="UniProtKB-EC"/>
</dbReference>
<evidence type="ECO:0000313" key="12">
    <source>
        <dbReference type="Proteomes" id="UP000070412"/>
    </source>
</evidence>
<dbReference type="EMBL" id="JXLN01011123">
    <property type="protein sequence ID" value="KPM06877.1"/>
    <property type="molecule type" value="Genomic_DNA"/>
</dbReference>
<dbReference type="Proteomes" id="UP000070412">
    <property type="component" value="Unassembled WGS sequence"/>
</dbReference>
<keyword evidence="12" id="KW-1185">Reference proteome</keyword>
<proteinExistence type="inferred from homology"/>
<comment type="catalytic activity">
    <reaction evidence="7">
        <text>L-cysteinyl-[protein] + hexadecanoyl-CoA = S-hexadecanoyl-L-cysteinyl-[protein] + CoA</text>
        <dbReference type="Rhea" id="RHEA:36683"/>
        <dbReference type="Rhea" id="RHEA-COMP:10131"/>
        <dbReference type="Rhea" id="RHEA-COMP:11032"/>
        <dbReference type="ChEBI" id="CHEBI:29950"/>
        <dbReference type="ChEBI" id="CHEBI:57287"/>
        <dbReference type="ChEBI" id="CHEBI:57379"/>
        <dbReference type="ChEBI" id="CHEBI:74151"/>
        <dbReference type="EC" id="2.3.1.225"/>
    </reaction>
</comment>
<dbReference type="GO" id="GO:0016020">
    <property type="term" value="C:membrane"/>
    <property type="evidence" value="ECO:0007669"/>
    <property type="project" value="UniProtKB-SubCell"/>
</dbReference>
<dbReference type="InterPro" id="IPR001594">
    <property type="entry name" value="Palmitoyltrfase_DHHC"/>
</dbReference>
<evidence type="ECO:0000313" key="10">
    <source>
        <dbReference type="EMBL" id="KPM06877.1"/>
    </source>
</evidence>
<dbReference type="Proteomes" id="UP000616769">
    <property type="component" value="Unassembled WGS sequence"/>
</dbReference>
<evidence type="ECO:0000256" key="5">
    <source>
        <dbReference type="ARBA" id="ARBA00023136"/>
    </source>
</evidence>
<evidence type="ECO:0000256" key="1">
    <source>
        <dbReference type="ARBA" id="ARBA00004141"/>
    </source>
</evidence>
<feature type="transmembrane region" description="Helical" evidence="7">
    <location>
        <begin position="7"/>
        <end position="28"/>
    </location>
</feature>
<dbReference type="EnsemblMetazoa" id="SSS_712s_mrna">
    <property type="protein sequence ID" value="KAF7489204.1"/>
    <property type="gene ID" value="SSS_712"/>
</dbReference>
<dbReference type="OrthoDB" id="331948at2759"/>
<evidence type="ECO:0000256" key="6">
    <source>
        <dbReference type="ARBA" id="ARBA00023315"/>
    </source>
</evidence>
<reference evidence="9" key="3">
    <citation type="submission" date="2020-01" db="EMBL/GenBank/DDBJ databases">
        <authorList>
            <person name="Korhonen P.K.K."/>
            <person name="Guangxu M.G."/>
            <person name="Wang T.W."/>
            <person name="Stroehlein A.J.S."/>
            <person name="Young N.D."/>
            <person name="Ang C.-S.A."/>
            <person name="Fernando D.W.F."/>
            <person name="Lu H.L."/>
            <person name="Taylor S.T."/>
            <person name="Ehtesham M.E.M."/>
            <person name="Najaraj S.H.N."/>
            <person name="Harsha G.H.G."/>
            <person name="Madugundu A.M."/>
            <person name="Renuse S.R."/>
            <person name="Holt D.H."/>
            <person name="Pandey A.P."/>
            <person name="Papenfuss A.P."/>
            <person name="Gasser R.B.G."/>
            <person name="Fischer K.F."/>
        </authorList>
    </citation>
    <scope>NUCLEOTIDE SEQUENCE</scope>
    <source>
        <strain evidence="9">SSS_KF_BRIS2020</strain>
    </source>
</reference>
<evidence type="ECO:0000313" key="9">
    <source>
        <dbReference type="EMBL" id="KAF7489204.1"/>
    </source>
</evidence>
<dbReference type="OMA" id="GCIHAAI"/>
<protein>
    <recommendedName>
        <fullName evidence="7">Palmitoyltransferase</fullName>
        <ecNumber evidence="7">2.3.1.225</ecNumber>
    </recommendedName>
</protein>
<keyword evidence="6 7" id="KW-0012">Acyltransferase</keyword>
<dbReference type="EMBL" id="WVUK01000065">
    <property type="protein sequence ID" value="KAF7489204.1"/>
    <property type="molecule type" value="Genomic_DNA"/>
</dbReference>
<reference evidence="11" key="4">
    <citation type="submission" date="2022-06" db="UniProtKB">
        <authorList>
            <consortium name="EnsemblMetazoa"/>
        </authorList>
    </citation>
    <scope>IDENTIFICATION</scope>
</reference>
<evidence type="ECO:0000313" key="13">
    <source>
        <dbReference type="Proteomes" id="UP000616769"/>
    </source>
</evidence>
<comment type="domain">
    <text evidence="7">The DHHC domain is required for palmitoyltransferase activity.</text>
</comment>
<evidence type="ECO:0000313" key="11">
    <source>
        <dbReference type="EnsemblMetazoa" id="KAF7489204.1"/>
    </source>
</evidence>
<keyword evidence="2 7" id="KW-0808">Transferase</keyword>
<feature type="domain" description="Palmitoyltransferase DHHC" evidence="8">
    <location>
        <begin position="83"/>
        <end position="211"/>
    </location>
</feature>
<dbReference type="EC" id="2.3.1.225" evidence="7"/>
<dbReference type="PROSITE" id="PS50216">
    <property type="entry name" value="DHHC"/>
    <property type="match status" value="1"/>
</dbReference>
<gene>
    <name evidence="9" type="primary">SSS_712g</name>
    <name evidence="10" type="ORF">QR98_0053570</name>
    <name evidence="9" type="ORF">SSS_712</name>
</gene>
<comment type="subcellular location">
    <subcellularLocation>
        <location evidence="1">Membrane</location>
        <topology evidence="1">Multi-pass membrane protein</topology>
    </subcellularLocation>
</comment>
<evidence type="ECO:0000256" key="2">
    <source>
        <dbReference type="ARBA" id="ARBA00022679"/>
    </source>
</evidence>
<organism evidence="10 13">
    <name type="scientific">Sarcoptes scabiei</name>
    <name type="common">Itch mite</name>
    <name type="synonym">Acarus scabiei</name>
    <dbReference type="NCBI Taxonomy" id="52283"/>
    <lineage>
        <taxon>Eukaryota</taxon>
        <taxon>Metazoa</taxon>
        <taxon>Ecdysozoa</taxon>
        <taxon>Arthropoda</taxon>
        <taxon>Chelicerata</taxon>
        <taxon>Arachnida</taxon>
        <taxon>Acari</taxon>
        <taxon>Acariformes</taxon>
        <taxon>Sarcoptiformes</taxon>
        <taxon>Astigmata</taxon>
        <taxon>Psoroptidia</taxon>
        <taxon>Sarcoptoidea</taxon>
        <taxon>Sarcoptidae</taxon>
        <taxon>Sarcoptinae</taxon>
        <taxon>Sarcoptes</taxon>
    </lineage>
</organism>
<dbReference type="AlphaFoldDB" id="A0A132A7H7"/>
<keyword evidence="4 7" id="KW-1133">Transmembrane helix</keyword>
<keyword evidence="3 7" id="KW-0812">Transmembrane</keyword>